<evidence type="ECO:0000259" key="1">
    <source>
        <dbReference type="Pfam" id="PF13274"/>
    </source>
</evidence>
<proteinExistence type="predicted"/>
<feature type="domain" description="Antitoxin SocA-like Panacea" evidence="1">
    <location>
        <begin position="27"/>
        <end position="118"/>
    </location>
</feature>
<comment type="caution">
    <text evidence="2">The sequence shown here is derived from an EMBL/GenBank/DDBJ whole genome shotgun (WGS) entry which is preliminary data.</text>
</comment>
<protein>
    <submittedName>
        <fullName evidence="2">DUF4065 domain-containing protein</fullName>
    </submittedName>
</protein>
<evidence type="ECO:0000313" key="3">
    <source>
        <dbReference type="Proteomes" id="UP000649151"/>
    </source>
</evidence>
<reference evidence="2 3" key="1">
    <citation type="submission" date="2020-08" db="EMBL/GenBank/DDBJ databases">
        <title>Genome public.</title>
        <authorList>
            <person name="Liu C."/>
            <person name="Sun Q."/>
        </authorList>
    </citation>
    <scope>NUCLEOTIDE SEQUENCE [LARGE SCALE GENOMIC DNA]</scope>
    <source>
        <strain evidence="2 3">NSJ-27</strain>
    </source>
</reference>
<gene>
    <name evidence="2" type="ORF">H8Z77_01625</name>
</gene>
<dbReference type="Pfam" id="PF13274">
    <property type="entry name" value="SocA_Panacea"/>
    <property type="match status" value="1"/>
</dbReference>
<dbReference type="InterPro" id="IPR025272">
    <property type="entry name" value="SocA_Panacea"/>
</dbReference>
<name>A0ABR7INP7_9CLOT</name>
<dbReference type="Proteomes" id="UP000649151">
    <property type="component" value="Unassembled WGS sequence"/>
</dbReference>
<organism evidence="2 3">
    <name type="scientific">Clostridium facile</name>
    <dbReference type="NCBI Taxonomy" id="2763035"/>
    <lineage>
        <taxon>Bacteria</taxon>
        <taxon>Bacillati</taxon>
        <taxon>Bacillota</taxon>
        <taxon>Clostridia</taxon>
        <taxon>Eubacteriales</taxon>
        <taxon>Clostridiaceae</taxon>
        <taxon>Clostridium</taxon>
    </lineage>
</organism>
<evidence type="ECO:0000313" key="2">
    <source>
        <dbReference type="EMBL" id="MBC5786723.1"/>
    </source>
</evidence>
<accession>A0ABR7INP7</accession>
<sequence length="151" mass="17890">MIYDSSGDIFDLAHAFLCISSMTHKKLQKLCYYAKAWYLAIYDENLIKEPFEAWVHGAVQPDLYQKYKIFGFGYIPQYTDERKLLPEEFCSFAKKVYEAYGDLDGDELEQLNHTEEPWLKARIGLKPWQSSNNIIDEEIMKLYYRSLMDNE</sequence>
<keyword evidence="3" id="KW-1185">Reference proteome</keyword>
<dbReference type="EMBL" id="JACOQK010000001">
    <property type="protein sequence ID" value="MBC5786723.1"/>
    <property type="molecule type" value="Genomic_DNA"/>
</dbReference>